<protein>
    <submittedName>
        <fullName evidence="2">Immobilization antigen isoform, putative</fullName>
    </submittedName>
</protein>
<dbReference type="RefSeq" id="XP_004035054.1">
    <property type="nucleotide sequence ID" value="XM_004035006.1"/>
</dbReference>
<dbReference type="InParanoid" id="G0QT84"/>
<evidence type="ECO:0000256" key="1">
    <source>
        <dbReference type="SAM" id="SignalP"/>
    </source>
</evidence>
<dbReference type="GeneID" id="14907714"/>
<keyword evidence="3" id="KW-1185">Reference proteome</keyword>
<organism evidence="2 3">
    <name type="scientific">Ichthyophthirius multifiliis</name>
    <name type="common">White spot disease agent</name>
    <name type="synonym">Ich</name>
    <dbReference type="NCBI Taxonomy" id="5932"/>
    <lineage>
        <taxon>Eukaryota</taxon>
        <taxon>Sar</taxon>
        <taxon>Alveolata</taxon>
        <taxon>Ciliophora</taxon>
        <taxon>Intramacronucleata</taxon>
        <taxon>Oligohymenophorea</taxon>
        <taxon>Hymenostomatida</taxon>
        <taxon>Ophryoglenina</taxon>
        <taxon>Ichthyophthirius</taxon>
    </lineage>
</organism>
<accession>G0QT84</accession>
<evidence type="ECO:0000313" key="3">
    <source>
        <dbReference type="Proteomes" id="UP000008983"/>
    </source>
</evidence>
<name>G0QT84_ICHMU</name>
<keyword evidence="1" id="KW-0732">Signal</keyword>
<feature type="chain" id="PRO_5003408138" evidence="1">
    <location>
        <begin position="29"/>
        <end position="320"/>
    </location>
</feature>
<gene>
    <name evidence="2" type="ORF">IMG5_106810</name>
</gene>
<feature type="signal peptide" evidence="1">
    <location>
        <begin position="1"/>
        <end position="28"/>
    </location>
</feature>
<reference evidence="2 3" key="1">
    <citation type="submission" date="2011-07" db="EMBL/GenBank/DDBJ databases">
        <authorList>
            <person name="Coyne R."/>
            <person name="Brami D."/>
            <person name="Johnson J."/>
            <person name="Hostetler J."/>
            <person name="Hannick L."/>
            <person name="Clark T."/>
            <person name="Cassidy-Hanley D."/>
            <person name="Inman J."/>
        </authorList>
    </citation>
    <scope>NUCLEOTIDE SEQUENCE [LARGE SCALE GENOMIC DNA]</scope>
    <source>
        <strain evidence="2 3">G5</strain>
    </source>
</reference>
<dbReference type="Proteomes" id="UP000008983">
    <property type="component" value="Unassembled WGS sequence"/>
</dbReference>
<evidence type="ECO:0000313" key="2">
    <source>
        <dbReference type="EMBL" id="EGR31568.1"/>
    </source>
</evidence>
<dbReference type="EMBL" id="GL983846">
    <property type="protein sequence ID" value="EGR31568.1"/>
    <property type="molecule type" value="Genomic_DNA"/>
</dbReference>
<proteinExistence type="predicted"/>
<sequence length="320" mass="35217">MILKQIFNLFNYLITQLCLLGTETNVAGEKDHQRNPANCVNFKPDYYFNGDNFIPGVSECQQCPIPLKIAAQQANAGGIAKLALQCEINCPAGTQTEHGETVYVAQKEECNFCKAGFYFQSDIFTFSAGVHRCEQCGIKKAGGSKATLGVNASIEQQCNINCPTGTITDTGATIYLSHQSECVNCNINFYLESHYFLAGESTCKPCPVKKSFGARHTLDQNAKIEVQCDVECPNGTVIYDGKTNNFKNEKSECIKCAANFNNVKQEEWVAGTDICFPCSNILIQGAQANYHSVATQATICRGTFSQFLTFSLLFICLYFL</sequence>
<dbReference type="AlphaFoldDB" id="G0QT84"/>